<evidence type="ECO:0000259" key="4">
    <source>
        <dbReference type="PROSITE" id="PS51192"/>
    </source>
</evidence>
<dbReference type="Pfam" id="PF00271">
    <property type="entry name" value="Helicase_C"/>
    <property type="match status" value="1"/>
</dbReference>
<dbReference type="InterPro" id="IPR049730">
    <property type="entry name" value="SNF2/RAD54-like_C"/>
</dbReference>
<gene>
    <name evidence="6" type="ORF">OWO01_12980</name>
</gene>
<dbReference type="EMBL" id="JAPRAT010000028">
    <property type="protein sequence ID" value="MCZ0704122.1"/>
    <property type="molecule type" value="Genomic_DNA"/>
</dbReference>
<evidence type="ECO:0000259" key="3">
    <source>
        <dbReference type="PROSITE" id="PS50966"/>
    </source>
</evidence>
<keyword evidence="2" id="KW-0863">Zinc-finger</keyword>
<dbReference type="InterPro" id="IPR013663">
    <property type="entry name" value="Helicase_SWF/SNF/SWI_bac"/>
</dbReference>
<keyword evidence="2" id="KW-0862">Zinc</keyword>
<dbReference type="PROSITE" id="PS51194">
    <property type="entry name" value="HELICASE_CTER"/>
    <property type="match status" value="1"/>
</dbReference>
<sequence>MRAIFLEQQDIIKITGQRFYKRGYEYFKKGRIHGLNYNPMIDSWSAQVRGAQNYQVRVFFFENEELEAKCNCPAYETHYTCKHIAAVLLSITQQSQRHDKQDRYKTKQAEKQTASMSDPFPLRMIEAFETIHTPQNQSTNFLQVDYMLSLKKGISSNQSMLTVELKVGEHQLYIIKDIRDFLIVVQNEQLFDVTKKFTYDPRKHVFSEDDQQLLNNLFEAQQQESIYASDYYEHDKRSLCLPAYLVDSFLNTIGNLPHSLTTETGEVLTEIKRHDQIPKLVFPVEMESEQTFLIDFSDLFIYRYLTNYGYLLKENNFYKLSTEQRTIIDQLYRLLPYRNKQSHRITNETMGTFTSHVIPVLEKIGKIHYSMEAERKILSFPLETKIYFEEKKNALSATITFDYGPYQFLAFQKKSNNDAVIKRDAIKETRIINLLEQAGFHYLNQHFQLFNHAQIYQFLHEGLEELENHATIFLSDQVENLLSDNEPILETNIGVNKTTGMLDISFDMEGISGQEVQAVLQALVEKKQYYRVTDGPLLKLDDESFLSFQAFAETLQLKKKDLTNSQIELSAARSFQVEDSFSPEVARYQTTFNHLLTNLTHPQDTTVNVPSTLKATLRDYQTTGFYWLKSLSRYKLGGILADEMGLGKTIQTISFLLSEQEEKGTEHYQAMVIAPASLVYNWKKEIEKFAPSLTTKIIIGTKSEREKQIQADKQVNIFITSYPLIRKDIELYESYEFDALILDEAQAIKNHLTLTARATRLIQAKQRFALSGTPIENGLEELWSIFQTISPGFLSTKRHFLSLNIDYVKRITRPFILRRLKEEVLSELPAKIETEQYAELTKQQKEVYLAYLEKMQTSLAETIDSNEFNKRKLEVLAGLTRLRQICCHPSLFLENYEGQSGKLEHLQSLVTELRANGKRPLIFSQFSSMLKIIHDRLASEGHKLFYLDGSTPSQERVEMADAFNDGEKDIFLISLKAGGTGLNLTGADTVILYDLWWNPAVEAQAAGRAHRIGQKNVVQVIRLITTGTIEEKIYQLQAKKRELVDQVIQPGETMLTSLTKDELQELLAIQ</sequence>
<dbReference type="GO" id="GO:0008270">
    <property type="term" value="F:zinc ion binding"/>
    <property type="evidence" value="ECO:0007669"/>
    <property type="project" value="UniProtKB-KW"/>
</dbReference>
<keyword evidence="6" id="KW-0547">Nucleotide-binding</keyword>
<dbReference type="RefSeq" id="WP_268780889.1">
    <property type="nucleotide sequence ID" value="NZ_JAPRAT010000028.1"/>
</dbReference>
<dbReference type="InterPro" id="IPR038718">
    <property type="entry name" value="SNF2-like_sf"/>
</dbReference>
<feature type="domain" description="Helicase ATP-binding" evidence="4">
    <location>
        <begin position="629"/>
        <end position="792"/>
    </location>
</feature>
<dbReference type="CDD" id="cd18793">
    <property type="entry name" value="SF2_C_SNF"/>
    <property type="match status" value="1"/>
</dbReference>
<dbReference type="Pfam" id="PF04434">
    <property type="entry name" value="SWIM"/>
    <property type="match status" value="1"/>
</dbReference>
<comment type="caution">
    <text evidence="6">The sequence shown here is derived from an EMBL/GenBank/DDBJ whole genome shotgun (WGS) entry which is preliminary data.</text>
</comment>
<dbReference type="Gene3D" id="3.40.50.300">
    <property type="entry name" value="P-loop containing nucleotide triphosphate hydrolases"/>
    <property type="match status" value="1"/>
</dbReference>
<organism evidence="6 7">
    <name type="scientific">Natronobacillus azotifigens</name>
    <dbReference type="NCBI Taxonomy" id="472978"/>
    <lineage>
        <taxon>Bacteria</taxon>
        <taxon>Bacillati</taxon>
        <taxon>Bacillota</taxon>
        <taxon>Bacilli</taxon>
        <taxon>Bacillales</taxon>
        <taxon>Bacillaceae</taxon>
        <taxon>Natronobacillus</taxon>
    </lineage>
</organism>
<dbReference type="PROSITE" id="PS50966">
    <property type="entry name" value="ZF_SWIM"/>
    <property type="match status" value="1"/>
</dbReference>
<keyword evidence="7" id="KW-1185">Reference proteome</keyword>
<dbReference type="InterPro" id="IPR000330">
    <property type="entry name" value="SNF2_N"/>
</dbReference>
<dbReference type="SUPFAM" id="SSF52540">
    <property type="entry name" value="P-loop containing nucleoside triphosphate hydrolases"/>
    <property type="match status" value="2"/>
</dbReference>
<evidence type="ECO:0000256" key="1">
    <source>
        <dbReference type="ARBA" id="ARBA00022801"/>
    </source>
</evidence>
<dbReference type="SMART" id="SM00490">
    <property type="entry name" value="HELICc"/>
    <property type="match status" value="1"/>
</dbReference>
<dbReference type="GO" id="GO:0005524">
    <property type="term" value="F:ATP binding"/>
    <property type="evidence" value="ECO:0007669"/>
    <property type="project" value="InterPro"/>
</dbReference>
<protein>
    <submittedName>
        <fullName evidence="6">DEAD/DEAH box helicase</fullName>
    </submittedName>
</protein>
<proteinExistence type="predicted"/>
<keyword evidence="1" id="KW-0378">Hydrolase</keyword>
<dbReference type="FunFam" id="3.40.50.300:FF:000533">
    <property type="entry name" value="Helicase, Snf2 family"/>
    <property type="match status" value="1"/>
</dbReference>
<evidence type="ECO:0000256" key="2">
    <source>
        <dbReference type="PROSITE-ProRule" id="PRU00325"/>
    </source>
</evidence>
<dbReference type="PANTHER" id="PTHR10799">
    <property type="entry name" value="SNF2/RAD54 HELICASE FAMILY"/>
    <property type="match status" value="1"/>
</dbReference>
<dbReference type="Pfam" id="PF00176">
    <property type="entry name" value="SNF2-rel_dom"/>
    <property type="match status" value="1"/>
</dbReference>
<dbReference type="Gene3D" id="3.40.50.10810">
    <property type="entry name" value="Tandem AAA-ATPase domain"/>
    <property type="match status" value="1"/>
</dbReference>
<dbReference type="InterPro" id="IPR027417">
    <property type="entry name" value="P-loop_NTPase"/>
</dbReference>
<dbReference type="InterPro" id="IPR007527">
    <property type="entry name" value="Znf_SWIM"/>
</dbReference>
<feature type="domain" description="Helicase C-terminal" evidence="5">
    <location>
        <begin position="905"/>
        <end position="1059"/>
    </location>
</feature>
<keyword evidence="6" id="KW-0347">Helicase</keyword>
<dbReference type="AlphaFoldDB" id="A0A9J6REE8"/>
<dbReference type="SMART" id="SM00487">
    <property type="entry name" value="DEXDc"/>
    <property type="match status" value="1"/>
</dbReference>
<dbReference type="GO" id="GO:0004386">
    <property type="term" value="F:helicase activity"/>
    <property type="evidence" value="ECO:0007669"/>
    <property type="project" value="UniProtKB-KW"/>
</dbReference>
<keyword evidence="6" id="KW-0067">ATP-binding</keyword>
<dbReference type="PROSITE" id="PS51192">
    <property type="entry name" value="HELICASE_ATP_BIND_1"/>
    <property type="match status" value="1"/>
</dbReference>
<reference evidence="6" key="1">
    <citation type="submission" date="2022-11" db="EMBL/GenBank/DDBJ databases">
        <title>WGS of Natronobacillus azotifigens 24KS-1, an anaerobic diazotrophic haloalkaliphile from soda-rich habitats.</title>
        <authorList>
            <person name="Sorokin D.Y."/>
            <person name="Merkel A.Y."/>
        </authorList>
    </citation>
    <scope>NUCLEOTIDE SEQUENCE</scope>
    <source>
        <strain evidence="6">24KS-1</strain>
    </source>
</reference>
<dbReference type="GO" id="GO:0016787">
    <property type="term" value="F:hydrolase activity"/>
    <property type="evidence" value="ECO:0007669"/>
    <property type="project" value="UniProtKB-KW"/>
</dbReference>
<evidence type="ECO:0000313" key="7">
    <source>
        <dbReference type="Proteomes" id="UP001084197"/>
    </source>
</evidence>
<dbReference type="Proteomes" id="UP001084197">
    <property type="component" value="Unassembled WGS sequence"/>
</dbReference>
<dbReference type="InterPro" id="IPR001650">
    <property type="entry name" value="Helicase_C-like"/>
</dbReference>
<dbReference type="InterPro" id="IPR014001">
    <property type="entry name" value="Helicase_ATP-bd"/>
</dbReference>
<evidence type="ECO:0000313" key="6">
    <source>
        <dbReference type="EMBL" id="MCZ0704122.1"/>
    </source>
</evidence>
<name>A0A9J6REE8_9BACI</name>
<dbReference type="Pfam" id="PF08455">
    <property type="entry name" value="SNF2_assoc"/>
    <property type="match status" value="1"/>
</dbReference>
<evidence type="ECO:0000259" key="5">
    <source>
        <dbReference type="PROSITE" id="PS51194"/>
    </source>
</evidence>
<keyword evidence="2" id="KW-0479">Metal-binding</keyword>
<feature type="domain" description="SWIM-type" evidence="3">
    <location>
        <begin position="54"/>
        <end position="92"/>
    </location>
</feature>
<accession>A0A9J6REE8</accession>